<dbReference type="Proteomes" id="UP000624325">
    <property type="component" value="Unassembled WGS sequence"/>
</dbReference>
<protein>
    <recommendedName>
        <fullName evidence="4">Uridine kinase</fullName>
    </recommendedName>
</protein>
<name>A0ABQ4C474_9ACTN</name>
<dbReference type="InterPro" id="IPR027417">
    <property type="entry name" value="P-loop_NTPase"/>
</dbReference>
<evidence type="ECO:0008006" key="4">
    <source>
        <dbReference type="Google" id="ProtNLM"/>
    </source>
</evidence>
<comment type="caution">
    <text evidence="2">The sequence shown here is derived from an EMBL/GenBank/DDBJ whole genome shotgun (WGS) entry which is preliminary data.</text>
</comment>
<sequence>MTSQIPANPVSTARMPDILPVPGHHGRVRVRPITPELFVEGLAERIERSSPRAWLTVALDGPPPPGANPLSSPSSADSPLAGPDPLAAALVEALRLRGRPAHVVPANGFLKSASLRLEQGRTNPDAFYTDWLDEAGLRREVLDPARPDGSGRILPSLWDPATDRASRAAYAPLEPSAVVLVTGGFLLGGALGFDLTVHLVVSPAALARRTPPEWEWTLPAWRRYAAEVDPAGWADVVVRTDDPRHPALVERLSDE</sequence>
<feature type="region of interest" description="Disordered" evidence="1">
    <location>
        <begin position="58"/>
        <end position="81"/>
    </location>
</feature>
<organism evidence="2 3">
    <name type="scientific">Asanoa iriomotensis</name>
    <dbReference type="NCBI Taxonomy" id="234613"/>
    <lineage>
        <taxon>Bacteria</taxon>
        <taxon>Bacillati</taxon>
        <taxon>Actinomycetota</taxon>
        <taxon>Actinomycetes</taxon>
        <taxon>Micromonosporales</taxon>
        <taxon>Micromonosporaceae</taxon>
        <taxon>Asanoa</taxon>
    </lineage>
</organism>
<feature type="compositionally biased region" description="Low complexity" evidence="1">
    <location>
        <begin position="68"/>
        <end position="81"/>
    </location>
</feature>
<accession>A0ABQ4C474</accession>
<reference evidence="2 3" key="1">
    <citation type="submission" date="2021-01" db="EMBL/GenBank/DDBJ databases">
        <title>Whole genome shotgun sequence of Asanoa iriomotensis NBRC 100142.</title>
        <authorList>
            <person name="Komaki H."/>
            <person name="Tamura T."/>
        </authorList>
    </citation>
    <scope>NUCLEOTIDE SEQUENCE [LARGE SCALE GENOMIC DNA]</scope>
    <source>
        <strain evidence="2 3">NBRC 100142</strain>
    </source>
</reference>
<gene>
    <name evidence="2" type="ORF">Air01nite_36700</name>
</gene>
<evidence type="ECO:0000256" key="1">
    <source>
        <dbReference type="SAM" id="MobiDB-lite"/>
    </source>
</evidence>
<dbReference type="Gene3D" id="3.40.50.300">
    <property type="entry name" value="P-loop containing nucleotide triphosphate hydrolases"/>
    <property type="match status" value="1"/>
</dbReference>
<keyword evidence="3" id="KW-1185">Reference proteome</keyword>
<evidence type="ECO:0000313" key="3">
    <source>
        <dbReference type="Proteomes" id="UP000624325"/>
    </source>
</evidence>
<proteinExistence type="predicted"/>
<dbReference type="EMBL" id="BONC01000024">
    <property type="protein sequence ID" value="GIF57575.1"/>
    <property type="molecule type" value="Genomic_DNA"/>
</dbReference>
<evidence type="ECO:0000313" key="2">
    <source>
        <dbReference type="EMBL" id="GIF57575.1"/>
    </source>
</evidence>